<proteinExistence type="inferred from homology"/>
<protein>
    <submittedName>
        <fullName evidence="8">L-lactate dehydrogenase</fullName>
        <ecNumber evidence="8">1.1.1.27</ecNumber>
    </submittedName>
</protein>
<dbReference type="InterPro" id="IPR022383">
    <property type="entry name" value="Lactate/malate_DH_C"/>
</dbReference>
<dbReference type="Gene3D" id="3.90.110.10">
    <property type="entry name" value="Lactate dehydrogenase/glycoside hydrolase, family 4, C-terminal"/>
    <property type="match status" value="1"/>
</dbReference>
<dbReference type="InterPro" id="IPR015955">
    <property type="entry name" value="Lactate_DH/Glyco_Ohase_4_C"/>
</dbReference>
<comment type="caution">
    <text evidence="8">The sequence shown here is derived from an EMBL/GenBank/DDBJ whole genome shotgun (WGS) entry which is preliminary data.</text>
</comment>
<feature type="binding site" evidence="4">
    <location>
        <begin position="7"/>
        <end position="12"/>
    </location>
    <ligand>
        <name>NAD(+)</name>
        <dbReference type="ChEBI" id="CHEBI:57540"/>
    </ligand>
</feature>
<dbReference type="Pfam" id="PF00056">
    <property type="entry name" value="Ldh_1_N"/>
    <property type="match status" value="1"/>
</dbReference>
<dbReference type="SUPFAM" id="SSF51735">
    <property type="entry name" value="NAD(P)-binding Rossmann-fold domains"/>
    <property type="match status" value="1"/>
</dbReference>
<comment type="similarity">
    <text evidence="5">Belongs to the LDH/MDH superfamily.</text>
</comment>
<dbReference type="GO" id="GO:0006089">
    <property type="term" value="P:lactate metabolic process"/>
    <property type="evidence" value="ECO:0007669"/>
    <property type="project" value="TreeGrafter"/>
</dbReference>
<organism evidence="8 9">
    <name type="scientific">Pseudobythopirellula maris</name>
    <dbReference type="NCBI Taxonomy" id="2527991"/>
    <lineage>
        <taxon>Bacteria</taxon>
        <taxon>Pseudomonadati</taxon>
        <taxon>Planctomycetota</taxon>
        <taxon>Planctomycetia</taxon>
        <taxon>Pirellulales</taxon>
        <taxon>Lacipirellulaceae</taxon>
        <taxon>Pseudobythopirellula</taxon>
    </lineage>
</organism>
<dbReference type="PRINTS" id="PR00086">
    <property type="entry name" value="LLDHDRGNASE"/>
</dbReference>
<keyword evidence="2 4" id="KW-0520">NAD</keyword>
<name>A0A5C5ZQ17_9BACT</name>
<evidence type="ECO:0000259" key="7">
    <source>
        <dbReference type="Pfam" id="PF02866"/>
    </source>
</evidence>
<feature type="active site" description="Proton acceptor" evidence="3">
    <location>
        <position position="172"/>
    </location>
</feature>
<evidence type="ECO:0000313" key="8">
    <source>
        <dbReference type="EMBL" id="TWT88433.1"/>
    </source>
</evidence>
<feature type="binding site" evidence="4">
    <location>
        <position position="92"/>
    </location>
    <ligand>
        <name>NAD(+)</name>
        <dbReference type="ChEBI" id="CHEBI:57540"/>
    </ligand>
</feature>
<evidence type="ECO:0000256" key="5">
    <source>
        <dbReference type="RuleBase" id="RU003369"/>
    </source>
</evidence>
<dbReference type="SUPFAM" id="SSF56327">
    <property type="entry name" value="LDH C-terminal domain-like"/>
    <property type="match status" value="1"/>
</dbReference>
<dbReference type="PANTHER" id="PTHR43128:SF16">
    <property type="entry name" value="L-LACTATE DEHYDROGENASE"/>
    <property type="match status" value="1"/>
</dbReference>
<dbReference type="PIRSF" id="PIRSF000102">
    <property type="entry name" value="Lac_mal_DH"/>
    <property type="match status" value="1"/>
</dbReference>
<dbReference type="InterPro" id="IPR036291">
    <property type="entry name" value="NAD(P)-bd_dom_sf"/>
</dbReference>
<feature type="domain" description="Lactate/malate dehydrogenase N-terminal" evidence="6">
    <location>
        <begin position="1"/>
        <end position="139"/>
    </location>
</feature>
<dbReference type="GO" id="GO:0004459">
    <property type="term" value="F:L-lactate dehydrogenase (NAD+) activity"/>
    <property type="evidence" value="ECO:0007669"/>
    <property type="project" value="UniProtKB-EC"/>
</dbReference>
<dbReference type="Proteomes" id="UP000315440">
    <property type="component" value="Unassembled WGS sequence"/>
</dbReference>
<dbReference type="EC" id="1.1.1.27" evidence="8"/>
<accession>A0A5C5ZQ17</accession>
<dbReference type="InterPro" id="IPR001236">
    <property type="entry name" value="Lactate/malate_DH_N"/>
</dbReference>
<feature type="domain" description="Lactate/malate dehydrogenase C-terminal" evidence="7">
    <location>
        <begin position="142"/>
        <end position="296"/>
    </location>
</feature>
<evidence type="ECO:0000256" key="2">
    <source>
        <dbReference type="ARBA" id="ARBA00023027"/>
    </source>
</evidence>
<evidence type="ECO:0000256" key="3">
    <source>
        <dbReference type="PIRSR" id="PIRSR000102-1"/>
    </source>
</evidence>
<evidence type="ECO:0000256" key="4">
    <source>
        <dbReference type="PIRSR" id="PIRSR000102-3"/>
    </source>
</evidence>
<keyword evidence="9" id="KW-1185">Reference proteome</keyword>
<dbReference type="Pfam" id="PF02866">
    <property type="entry name" value="Ldh_1_C"/>
    <property type="match status" value="1"/>
</dbReference>
<keyword evidence="1 5" id="KW-0560">Oxidoreductase</keyword>
<sequence length="300" mass="32031">MKVSIIGMGHVGAATAHALMMGGDVEELVLVSRRREKAHADALDLTHAAALLARTIHIEAGDLEATSGSDLVVLAHSAPLDKPNRKLLAGANGKMFRETIPEIADQSPYSVLLVLSNPVDALVHLILELTDRPWRKVIGAGTLIDSLRFRSLISQRLGIHPHDVRAYVLGEHGETQFPAISIAEAGGMRVANRAGDLHELFEQARRSPWEVFAGKGYTDFAIAHAAAMVTSSMAHNDLHTLPVSTRIDGFLGVTGVCLSLPCVIGRKGVTQQLGPDLSADEEAAFRASAESVRETIGQLG</sequence>
<dbReference type="Gene3D" id="3.40.50.720">
    <property type="entry name" value="NAD(P)-binding Rossmann-like Domain"/>
    <property type="match status" value="1"/>
</dbReference>
<reference evidence="8 9" key="1">
    <citation type="submission" date="2019-02" db="EMBL/GenBank/DDBJ databases">
        <title>Deep-cultivation of Planctomycetes and their phenomic and genomic characterization uncovers novel biology.</title>
        <authorList>
            <person name="Wiegand S."/>
            <person name="Jogler M."/>
            <person name="Boedeker C."/>
            <person name="Pinto D."/>
            <person name="Vollmers J."/>
            <person name="Rivas-Marin E."/>
            <person name="Kohn T."/>
            <person name="Peeters S.H."/>
            <person name="Heuer A."/>
            <person name="Rast P."/>
            <person name="Oberbeckmann S."/>
            <person name="Bunk B."/>
            <person name="Jeske O."/>
            <person name="Meyerdierks A."/>
            <person name="Storesund J.E."/>
            <person name="Kallscheuer N."/>
            <person name="Luecker S."/>
            <person name="Lage O.M."/>
            <person name="Pohl T."/>
            <person name="Merkel B.J."/>
            <person name="Hornburger P."/>
            <person name="Mueller R.-W."/>
            <person name="Bruemmer F."/>
            <person name="Labrenz M."/>
            <person name="Spormann A.M."/>
            <person name="Op Den Camp H."/>
            <person name="Overmann J."/>
            <person name="Amann R."/>
            <person name="Jetten M.S.M."/>
            <person name="Mascher T."/>
            <person name="Medema M.H."/>
            <person name="Devos D.P."/>
            <person name="Kaster A.-K."/>
            <person name="Ovreas L."/>
            <person name="Rohde M."/>
            <person name="Galperin M.Y."/>
            <person name="Jogler C."/>
        </authorList>
    </citation>
    <scope>NUCLEOTIDE SEQUENCE [LARGE SCALE GENOMIC DNA]</scope>
    <source>
        <strain evidence="8 9">Mal64</strain>
    </source>
</reference>
<dbReference type="EMBL" id="SJPQ01000002">
    <property type="protein sequence ID" value="TWT88433.1"/>
    <property type="molecule type" value="Genomic_DNA"/>
</dbReference>
<dbReference type="InterPro" id="IPR001557">
    <property type="entry name" value="L-lactate/malate_DH"/>
</dbReference>
<gene>
    <name evidence="8" type="primary">ldh</name>
    <name evidence="8" type="ORF">Mal64_19140</name>
</gene>
<dbReference type="OrthoDB" id="9802969at2"/>
<dbReference type="AlphaFoldDB" id="A0A5C5ZQ17"/>
<evidence type="ECO:0000256" key="1">
    <source>
        <dbReference type="ARBA" id="ARBA00023002"/>
    </source>
</evidence>
<evidence type="ECO:0000259" key="6">
    <source>
        <dbReference type="Pfam" id="PF00056"/>
    </source>
</evidence>
<dbReference type="RefSeq" id="WP_146399489.1">
    <property type="nucleotide sequence ID" value="NZ_SJPQ01000002.1"/>
</dbReference>
<evidence type="ECO:0000313" key="9">
    <source>
        <dbReference type="Proteomes" id="UP000315440"/>
    </source>
</evidence>
<dbReference type="PANTHER" id="PTHR43128">
    <property type="entry name" value="L-2-HYDROXYCARBOXYLATE DEHYDROGENASE (NAD(P)(+))"/>
    <property type="match status" value="1"/>
</dbReference>